<dbReference type="GO" id="GO:0070733">
    <property type="term" value="F:AMPylase activity"/>
    <property type="evidence" value="ECO:0007669"/>
    <property type="project" value="UniProtKB-EC"/>
</dbReference>
<evidence type="ECO:0000313" key="10">
    <source>
        <dbReference type="Proteomes" id="UP000006094"/>
    </source>
</evidence>
<evidence type="ECO:0000256" key="4">
    <source>
        <dbReference type="ARBA" id="ARBA00022840"/>
    </source>
</evidence>
<keyword evidence="4" id="KW-0067">ATP-binding</keyword>
<evidence type="ECO:0000256" key="3">
    <source>
        <dbReference type="ARBA" id="ARBA00022741"/>
    </source>
</evidence>
<comment type="catalytic activity">
    <reaction evidence="6">
        <text>L-threonyl-[protein] + ATP = 3-O-(5'-adenylyl)-L-threonyl-[protein] + diphosphate</text>
        <dbReference type="Rhea" id="RHEA:54292"/>
        <dbReference type="Rhea" id="RHEA-COMP:11060"/>
        <dbReference type="Rhea" id="RHEA-COMP:13847"/>
        <dbReference type="ChEBI" id="CHEBI:30013"/>
        <dbReference type="ChEBI" id="CHEBI:30616"/>
        <dbReference type="ChEBI" id="CHEBI:33019"/>
        <dbReference type="ChEBI" id="CHEBI:138113"/>
        <dbReference type="EC" id="2.7.7.108"/>
    </reaction>
</comment>
<dbReference type="InterPro" id="IPR003812">
    <property type="entry name" value="Fido"/>
</dbReference>
<dbReference type="Proteomes" id="UP000006094">
    <property type="component" value="Chromosome"/>
</dbReference>
<dbReference type="eggNOG" id="COG2184">
    <property type="taxonomic scope" value="Bacteria"/>
</dbReference>
<comment type="catalytic activity">
    <reaction evidence="7">
        <text>L-tyrosyl-[protein] + ATP = O-(5'-adenylyl)-L-tyrosyl-[protein] + diphosphate</text>
        <dbReference type="Rhea" id="RHEA:54288"/>
        <dbReference type="Rhea" id="RHEA-COMP:10136"/>
        <dbReference type="Rhea" id="RHEA-COMP:13846"/>
        <dbReference type="ChEBI" id="CHEBI:30616"/>
        <dbReference type="ChEBI" id="CHEBI:33019"/>
        <dbReference type="ChEBI" id="CHEBI:46858"/>
        <dbReference type="ChEBI" id="CHEBI:83624"/>
        <dbReference type="EC" id="2.7.7.108"/>
    </reaction>
</comment>
<dbReference type="Gene3D" id="1.10.3290.10">
    <property type="entry name" value="Fido-like domain"/>
    <property type="match status" value="1"/>
</dbReference>
<dbReference type="InterPro" id="IPR036597">
    <property type="entry name" value="Fido-like_dom_sf"/>
</dbReference>
<evidence type="ECO:0000256" key="5">
    <source>
        <dbReference type="ARBA" id="ARBA00034531"/>
    </source>
</evidence>
<dbReference type="GO" id="GO:0051302">
    <property type="term" value="P:regulation of cell division"/>
    <property type="evidence" value="ECO:0007669"/>
    <property type="project" value="TreeGrafter"/>
</dbReference>
<feature type="domain" description="Fido" evidence="8">
    <location>
        <begin position="59"/>
        <end position="195"/>
    </location>
</feature>
<dbReference type="EMBL" id="CP003326">
    <property type="protein sequence ID" value="AFS77821.1"/>
    <property type="molecule type" value="Genomic_DNA"/>
</dbReference>
<protein>
    <recommendedName>
        <fullName evidence="5">protein adenylyltransferase</fullName>
        <ecNumber evidence="5">2.7.7.108</ecNumber>
    </recommendedName>
</protein>
<dbReference type="AlphaFoldDB" id="K0AZN2"/>
<proteinExistence type="predicted"/>
<dbReference type="SUPFAM" id="SSF140931">
    <property type="entry name" value="Fic-like"/>
    <property type="match status" value="1"/>
</dbReference>
<dbReference type="PANTHER" id="PTHR39560:SF1">
    <property type="entry name" value="PROTEIN ADENYLYLTRANSFERASE FIC-RELATED"/>
    <property type="match status" value="1"/>
</dbReference>
<keyword evidence="10" id="KW-1185">Reference proteome</keyword>
<reference evidence="9 10" key="1">
    <citation type="journal article" date="2012" name="PLoS ONE">
        <title>The purine-utilizing bacterium Clostridium acidurici 9a: a genome-guided metabolic reconsideration.</title>
        <authorList>
            <person name="Hartwich K."/>
            <person name="Poehlein A."/>
            <person name="Daniel R."/>
        </authorList>
    </citation>
    <scope>NUCLEOTIDE SEQUENCE [LARGE SCALE GENOMIC DNA]</scope>
    <source>
        <strain evidence="10">ATCC 7906 / DSM 604 / BCRC 14475 / CIP 104303 / KCTC 5404 / NCIMB 10678 / 9a</strain>
    </source>
</reference>
<dbReference type="KEGG" id="cad:Curi_c07480"/>
<dbReference type="GO" id="GO:0005524">
    <property type="term" value="F:ATP binding"/>
    <property type="evidence" value="ECO:0007669"/>
    <property type="project" value="UniProtKB-KW"/>
</dbReference>
<sequence length="229" mass="27065">MNKDYTYSYEWDSKYCYENSFILKNKFNIIDGKELSSAEREYTSLSIAEIKYTPIKGDFDLKHLQDIHKHIFRDIYEWAGEIRTVNISKGNAFYNHMYIIDGANNIFSELKKENYLLETSQKDIYSRLAYYLGEINVIHPFREGNGRCQRVMIEYLAQVSGYNIDFSDVLDIEMIEASVDSFNCDYTKMIEMFKKITTPIIREEQKIFIDKIATKNSLILKAYNNLNQK</sequence>
<dbReference type="RefSeq" id="WP_014966958.1">
    <property type="nucleotide sequence ID" value="NC_018664.1"/>
</dbReference>
<evidence type="ECO:0000313" key="9">
    <source>
        <dbReference type="EMBL" id="AFS77821.1"/>
    </source>
</evidence>
<gene>
    <name evidence="9" type="primary">fic</name>
    <name evidence="9" type="ordered locus">Curi_c07480</name>
</gene>
<dbReference type="PROSITE" id="PS51459">
    <property type="entry name" value="FIDO"/>
    <property type="match status" value="1"/>
</dbReference>
<evidence type="ECO:0000256" key="6">
    <source>
        <dbReference type="ARBA" id="ARBA00047939"/>
    </source>
</evidence>
<evidence type="ECO:0000256" key="1">
    <source>
        <dbReference type="ARBA" id="ARBA00022679"/>
    </source>
</evidence>
<name>K0AZN2_GOTA9</name>
<evidence type="ECO:0000256" key="2">
    <source>
        <dbReference type="ARBA" id="ARBA00022695"/>
    </source>
</evidence>
<dbReference type="OrthoDB" id="9813719at2"/>
<keyword evidence="2" id="KW-0548">Nucleotidyltransferase</keyword>
<dbReference type="PANTHER" id="PTHR39560">
    <property type="entry name" value="PROTEIN ADENYLYLTRANSFERASE FIC-RELATED"/>
    <property type="match status" value="1"/>
</dbReference>
<organism evidence="9 10">
    <name type="scientific">Gottschalkia acidurici (strain ATCC 7906 / DSM 604 / BCRC 14475 / CIP 104303 / KCTC 5404 / NCIMB 10678 / 9a)</name>
    <name type="common">Clostridium acidurici</name>
    <dbReference type="NCBI Taxonomy" id="1128398"/>
    <lineage>
        <taxon>Bacteria</taxon>
        <taxon>Bacillati</taxon>
        <taxon>Bacillota</taxon>
        <taxon>Tissierellia</taxon>
        <taxon>Tissierellales</taxon>
        <taxon>Gottschalkiaceae</taxon>
        <taxon>Gottschalkia</taxon>
    </lineage>
</organism>
<evidence type="ECO:0000256" key="7">
    <source>
        <dbReference type="ARBA" id="ARBA00048696"/>
    </source>
</evidence>
<evidence type="ECO:0000259" key="8">
    <source>
        <dbReference type="PROSITE" id="PS51459"/>
    </source>
</evidence>
<dbReference type="EC" id="2.7.7.108" evidence="5"/>
<dbReference type="HOGENOM" id="CLU_080158_0_2_9"/>
<accession>K0AZN2</accession>
<dbReference type="Pfam" id="PF02661">
    <property type="entry name" value="Fic"/>
    <property type="match status" value="1"/>
</dbReference>
<keyword evidence="1" id="KW-0808">Transferase</keyword>
<keyword evidence="3" id="KW-0547">Nucleotide-binding</keyword>